<keyword evidence="2" id="KW-0812">Transmembrane</keyword>
<feature type="signal peptide" evidence="3">
    <location>
        <begin position="1"/>
        <end position="17"/>
    </location>
</feature>
<gene>
    <name evidence="4" type="ORF">PMAYCL1PPCAC_27131</name>
</gene>
<keyword evidence="3" id="KW-0732">Signal</keyword>
<dbReference type="EMBL" id="BTRK01000006">
    <property type="protein sequence ID" value="GMR56936.1"/>
    <property type="molecule type" value="Genomic_DNA"/>
</dbReference>
<keyword evidence="2" id="KW-1133">Transmembrane helix</keyword>
<evidence type="ECO:0000313" key="4">
    <source>
        <dbReference type="EMBL" id="GMR56936.1"/>
    </source>
</evidence>
<sequence length="223" mass="25626">IRVSFANAILRISLGSAARLVLLHHQYYGQENVTLVTLASCFREEFLNFFNGAYEKESFSTIWVFVANELILDGISWTNTICLVFEYVSIYVNATVMGCVLFVSALSFVGLYRFNLKEFAHLKKGAQVNSYSIARSFQIRENIAVFQMMLRVAFPTVIFNGPAYLFFFIYLFTPADCGYDFLKHFSIGMFDLWISVSARPPSRADGDVYFQLFQLDMQRRETV</sequence>
<keyword evidence="5" id="KW-1185">Reference proteome</keyword>
<accession>A0AAN5D5U3</accession>
<name>A0AAN5D5U3_9BILA</name>
<dbReference type="InterPro" id="IPR004151">
    <property type="entry name" value="7TM_GPCR_serpentine_rcpt_Sre"/>
</dbReference>
<organism evidence="4 5">
    <name type="scientific">Pristionchus mayeri</name>
    <dbReference type="NCBI Taxonomy" id="1317129"/>
    <lineage>
        <taxon>Eukaryota</taxon>
        <taxon>Metazoa</taxon>
        <taxon>Ecdysozoa</taxon>
        <taxon>Nematoda</taxon>
        <taxon>Chromadorea</taxon>
        <taxon>Rhabditida</taxon>
        <taxon>Rhabditina</taxon>
        <taxon>Diplogasteromorpha</taxon>
        <taxon>Diplogasteroidea</taxon>
        <taxon>Neodiplogasteridae</taxon>
        <taxon>Pristionchus</taxon>
    </lineage>
</organism>
<dbReference type="PANTHER" id="PTHR47521:SF7">
    <property type="entry name" value="SERPENTINE RECEPTOR CLASS EPSILON-6"/>
    <property type="match status" value="1"/>
</dbReference>
<comment type="caution">
    <text evidence="4">The sequence shown here is derived from an EMBL/GenBank/DDBJ whole genome shotgun (WGS) entry which is preliminary data.</text>
</comment>
<evidence type="ECO:0000256" key="2">
    <source>
        <dbReference type="SAM" id="Phobius"/>
    </source>
</evidence>
<dbReference type="GO" id="GO:0007606">
    <property type="term" value="P:sensory perception of chemical stimulus"/>
    <property type="evidence" value="ECO:0007669"/>
    <property type="project" value="InterPro"/>
</dbReference>
<dbReference type="PANTHER" id="PTHR47521">
    <property type="entry name" value="SERPENTINE RECEPTOR, CLASS E (EPSILON)-RELATED"/>
    <property type="match status" value="1"/>
</dbReference>
<proteinExistence type="inferred from homology"/>
<feature type="non-terminal residue" evidence="4">
    <location>
        <position position="223"/>
    </location>
</feature>
<feature type="chain" id="PRO_5042986082" description="G protein-coupled receptor" evidence="3">
    <location>
        <begin position="18"/>
        <end position="223"/>
    </location>
</feature>
<dbReference type="InterPro" id="IPR052860">
    <property type="entry name" value="NRL-GPCR1"/>
</dbReference>
<protein>
    <recommendedName>
        <fullName evidence="6">G protein-coupled receptor</fullName>
    </recommendedName>
</protein>
<evidence type="ECO:0000256" key="1">
    <source>
        <dbReference type="ARBA" id="ARBA00006803"/>
    </source>
</evidence>
<feature type="transmembrane region" description="Helical" evidence="2">
    <location>
        <begin position="90"/>
        <end position="114"/>
    </location>
</feature>
<dbReference type="Proteomes" id="UP001328107">
    <property type="component" value="Unassembled WGS sequence"/>
</dbReference>
<reference evidence="5" key="1">
    <citation type="submission" date="2022-10" db="EMBL/GenBank/DDBJ databases">
        <title>Genome assembly of Pristionchus species.</title>
        <authorList>
            <person name="Yoshida K."/>
            <person name="Sommer R.J."/>
        </authorList>
    </citation>
    <scope>NUCLEOTIDE SEQUENCE [LARGE SCALE GENOMIC DNA]</scope>
    <source>
        <strain evidence="5">RS5460</strain>
    </source>
</reference>
<evidence type="ECO:0008006" key="6">
    <source>
        <dbReference type="Google" id="ProtNLM"/>
    </source>
</evidence>
<comment type="similarity">
    <text evidence="1">Belongs to the nematode receptor-like protein sre family.</text>
</comment>
<evidence type="ECO:0000256" key="3">
    <source>
        <dbReference type="SAM" id="SignalP"/>
    </source>
</evidence>
<feature type="non-terminal residue" evidence="4">
    <location>
        <position position="1"/>
    </location>
</feature>
<dbReference type="GO" id="GO:0016020">
    <property type="term" value="C:membrane"/>
    <property type="evidence" value="ECO:0007669"/>
    <property type="project" value="InterPro"/>
</dbReference>
<evidence type="ECO:0000313" key="5">
    <source>
        <dbReference type="Proteomes" id="UP001328107"/>
    </source>
</evidence>
<dbReference type="AlphaFoldDB" id="A0AAN5D5U3"/>
<feature type="transmembrane region" description="Helical" evidence="2">
    <location>
        <begin position="152"/>
        <end position="172"/>
    </location>
</feature>
<keyword evidence="2" id="KW-0472">Membrane</keyword>
<dbReference type="Pfam" id="PF03125">
    <property type="entry name" value="Sre"/>
    <property type="match status" value="1"/>
</dbReference>